<dbReference type="PANTHER" id="PTHR31744">
    <property type="entry name" value="PROTEIN CUP-SHAPED COTYLEDON 2-RELATED"/>
    <property type="match status" value="1"/>
</dbReference>
<dbReference type="FunFam" id="2.170.150.80:FF:000002">
    <property type="entry name" value="Nac domain-containing protein 86"/>
    <property type="match status" value="1"/>
</dbReference>
<dbReference type="GO" id="GO:0006355">
    <property type="term" value="P:regulation of DNA-templated transcription"/>
    <property type="evidence" value="ECO:0007669"/>
    <property type="project" value="InterPro"/>
</dbReference>
<evidence type="ECO:0000256" key="2">
    <source>
        <dbReference type="ARBA" id="ARBA00023015"/>
    </source>
</evidence>
<dbReference type="GO" id="GO:0003677">
    <property type="term" value="F:DNA binding"/>
    <property type="evidence" value="ECO:0007669"/>
    <property type="project" value="UniProtKB-KW"/>
</dbReference>
<keyword evidence="3" id="KW-0238">DNA-binding</keyword>
<feature type="domain" description="NAC" evidence="6">
    <location>
        <begin position="6"/>
        <end position="157"/>
    </location>
</feature>
<organism evidence="7">
    <name type="scientific">Solanum chilense</name>
    <name type="common">Tomato</name>
    <name type="synonym">Lycopersicon chilense</name>
    <dbReference type="NCBI Taxonomy" id="4083"/>
    <lineage>
        <taxon>Eukaryota</taxon>
        <taxon>Viridiplantae</taxon>
        <taxon>Streptophyta</taxon>
        <taxon>Embryophyta</taxon>
        <taxon>Tracheophyta</taxon>
        <taxon>Spermatophyta</taxon>
        <taxon>Magnoliopsida</taxon>
        <taxon>eudicotyledons</taxon>
        <taxon>Gunneridae</taxon>
        <taxon>Pentapetalae</taxon>
        <taxon>asterids</taxon>
        <taxon>lamiids</taxon>
        <taxon>Solanales</taxon>
        <taxon>Solanaceae</taxon>
        <taxon>Solanoideae</taxon>
        <taxon>Solaneae</taxon>
        <taxon>Solanum</taxon>
        <taxon>Solanum subgen. Lycopersicon</taxon>
    </lineage>
</organism>
<dbReference type="Pfam" id="PF02365">
    <property type="entry name" value="NAM"/>
    <property type="match status" value="1"/>
</dbReference>
<keyword evidence="2" id="KW-0805">Transcription regulation</keyword>
<comment type="caution">
    <text evidence="7">The sequence shown here is derived from an EMBL/GenBank/DDBJ whole genome shotgun (WGS) entry which is preliminary data.</text>
</comment>
<dbReference type="PROSITE" id="PS51005">
    <property type="entry name" value="NAC"/>
    <property type="match status" value="1"/>
</dbReference>
<sequence>MAPVGLPPGFRFHPTDEELVNYYLKRKVHGQEIELDIIPEVDLYKCEPWELAEKSFLPSRDPEWYFFGPRDRKYPNGFRTNRATRAGYWKSTGKDRRVTSQNRAIGMKKTLVYYRGRAPQGIRTDWVMHEYRLDDKECEEISSIQVDSYALCRVFKKNGVCSDIEELGQPSINAPSFEYPLTQGINNNNNIHHEQYQTPSPDVPLASSSCCIEEEEKDDSWMQFITEDVWCSSNSSFQQGEDISPLAFTNL</sequence>
<reference evidence="7" key="1">
    <citation type="submission" date="2019-05" db="EMBL/GenBank/DDBJ databases">
        <title>The de novo reference genome and transcriptome assemblies of the wild tomato species Solanum chilense.</title>
        <authorList>
            <person name="Stam R."/>
            <person name="Nosenko T."/>
            <person name="Hoerger A.C."/>
            <person name="Stephan W."/>
            <person name="Seidel M.A."/>
            <person name="Kuhn J.M.M."/>
            <person name="Haberer G."/>
            <person name="Tellier A."/>
        </authorList>
    </citation>
    <scope>NUCLEOTIDE SEQUENCE</scope>
    <source>
        <tissue evidence="7">Mature leaves</tissue>
    </source>
</reference>
<accession>A0A6N2C4Y8</accession>
<dbReference type="GO" id="GO:0005634">
    <property type="term" value="C:nucleus"/>
    <property type="evidence" value="ECO:0007669"/>
    <property type="project" value="UniProtKB-SubCell"/>
</dbReference>
<evidence type="ECO:0000256" key="5">
    <source>
        <dbReference type="ARBA" id="ARBA00023242"/>
    </source>
</evidence>
<dbReference type="AlphaFoldDB" id="A0A6N2C4Y8"/>
<dbReference type="EMBL" id="RXGB01001227">
    <property type="protein sequence ID" value="TMW99773.1"/>
    <property type="molecule type" value="Genomic_DNA"/>
</dbReference>
<name>A0A6N2C4Y8_SOLCI</name>
<keyword evidence="4" id="KW-0804">Transcription</keyword>
<protein>
    <recommendedName>
        <fullName evidence="6">NAC domain-containing protein</fullName>
    </recommendedName>
</protein>
<keyword evidence="5" id="KW-0539">Nucleus</keyword>
<dbReference type="SUPFAM" id="SSF101941">
    <property type="entry name" value="NAC domain"/>
    <property type="match status" value="1"/>
</dbReference>
<comment type="subcellular location">
    <subcellularLocation>
        <location evidence="1">Nucleus</location>
    </subcellularLocation>
</comment>
<dbReference type="PANTHER" id="PTHR31744:SF210">
    <property type="entry name" value="NAC DOMAIN-CONTAINING PROTEIN 86-LIKE"/>
    <property type="match status" value="1"/>
</dbReference>
<dbReference type="Gene3D" id="2.170.150.80">
    <property type="entry name" value="NAC domain"/>
    <property type="match status" value="1"/>
</dbReference>
<evidence type="ECO:0000313" key="7">
    <source>
        <dbReference type="EMBL" id="TMW99773.1"/>
    </source>
</evidence>
<evidence type="ECO:0000256" key="4">
    <source>
        <dbReference type="ARBA" id="ARBA00023163"/>
    </source>
</evidence>
<evidence type="ECO:0000259" key="6">
    <source>
        <dbReference type="PROSITE" id="PS51005"/>
    </source>
</evidence>
<proteinExistence type="predicted"/>
<evidence type="ECO:0000256" key="1">
    <source>
        <dbReference type="ARBA" id="ARBA00004123"/>
    </source>
</evidence>
<evidence type="ECO:0000256" key="3">
    <source>
        <dbReference type="ARBA" id="ARBA00023125"/>
    </source>
</evidence>
<dbReference type="InterPro" id="IPR003441">
    <property type="entry name" value="NAC-dom"/>
</dbReference>
<gene>
    <name evidence="7" type="ORF">EJD97_001986</name>
</gene>
<dbReference type="InterPro" id="IPR036093">
    <property type="entry name" value="NAC_dom_sf"/>
</dbReference>